<proteinExistence type="predicted"/>
<keyword evidence="2" id="KW-1185">Reference proteome</keyword>
<evidence type="ECO:0000313" key="1">
    <source>
        <dbReference type="EMBL" id="MDT0545640.1"/>
    </source>
</evidence>
<name>A0ABU2XJH0_9ACTN</name>
<sequence length="102" mass="11101">MSRAGECEATLARLWREHLSAPFPTGLRGAEPAGIDVVLLDATIAGCVSTWQNNGGSLDAERHRILRDCIADLDRALPMITDAEELGYCQRLHRMATSALLP</sequence>
<protein>
    <recommendedName>
        <fullName evidence="3">TetR family transcriptional regulator</fullName>
    </recommendedName>
</protein>
<gene>
    <name evidence="1" type="ORF">RND15_23430</name>
</gene>
<dbReference type="EMBL" id="JAVRFD010000011">
    <property type="protein sequence ID" value="MDT0545640.1"/>
    <property type="molecule type" value="Genomic_DNA"/>
</dbReference>
<dbReference type="RefSeq" id="WP_311726122.1">
    <property type="nucleotide sequence ID" value="NZ_JAVRFD010000011.1"/>
</dbReference>
<evidence type="ECO:0008006" key="3">
    <source>
        <dbReference type="Google" id="ProtNLM"/>
    </source>
</evidence>
<dbReference type="Proteomes" id="UP001180754">
    <property type="component" value="Unassembled WGS sequence"/>
</dbReference>
<reference evidence="1" key="1">
    <citation type="submission" date="2024-05" db="EMBL/GenBank/DDBJ databases">
        <title>30 novel species of actinomycetes from the DSMZ collection.</title>
        <authorList>
            <person name="Nouioui I."/>
        </authorList>
    </citation>
    <scope>NUCLEOTIDE SEQUENCE</scope>
    <source>
        <strain evidence="1">DSM 41529</strain>
    </source>
</reference>
<organism evidence="1 2">
    <name type="scientific">Streptomyces lonegramiae</name>
    <dbReference type="NCBI Taxonomy" id="3075524"/>
    <lineage>
        <taxon>Bacteria</taxon>
        <taxon>Bacillati</taxon>
        <taxon>Actinomycetota</taxon>
        <taxon>Actinomycetes</taxon>
        <taxon>Kitasatosporales</taxon>
        <taxon>Streptomycetaceae</taxon>
        <taxon>Streptomyces</taxon>
    </lineage>
</organism>
<accession>A0ABU2XJH0</accession>
<evidence type="ECO:0000313" key="2">
    <source>
        <dbReference type="Proteomes" id="UP001180754"/>
    </source>
</evidence>
<comment type="caution">
    <text evidence="1">The sequence shown here is derived from an EMBL/GenBank/DDBJ whole genome shotgun (WGS) entry which is preliminary data.</text>
</comment>